<dbReference type="HAMAP" id="MF_04144">
    <property type="entry name" value="TERL_LAMBDA"/>
    <property type="match status" value="1"/>
</dbReference>
<dbReference type="GO" id="GO:0004519">
    <property type="term" value="F:endonuclease activity"/>
    <property type="evidence" value="ECO:0007669"/>
    <property type="project" value="InterPro"/>
</dbReference>
<dbReference type="Pfam" id="PF05876">
    <property type="entry name" value="GpA_ATPase"/>
    <property type="match status" value="1"/>
</dbReference>
<dbReference type="AlphaFoldDB" id="A0A948RVN7"/>
<dbReference type="InterPro" id="IPR008866">
    <property type="entry name" value="Phage_lambda_GpA-like"/>
</dbReference>
<dbReference type="Proteomes" id="UP000777784">
    <property type="component" value="Unassembled WGS sequence"/>
</dbReference>
<name>A0A948RVN7_UNCEI</name>
<proteinExistence type="inferred from homology"/>
<evidence type="ECO:0000259" key="1">
    <source>
        <dbReference type="Pfam" id="PF05876"/>
    </source>
</evidence>
<dbReference type="Pfam" id="PF20454">
    <property type="entry name" value="GpA_nuclease"/>
    <property type="match status" value="1"/>
</dbReference>
<dbReference type="InterPro" id="IPR027417">
    <property type="entry name" value="P-loop_NTPase"/>
</dbReference>
<comment type="caution">
    <text evidence="3">The sequence shown here is derived from an EMBL/GenBank/DDBJ whole genome shotgun (WGS) entry which is preliminary data.</text>
</comment>
<dbReference type="PANTHER" id="PTHR34413">
    <property type="entry name" value="PROPHAGE TAIL FIBER ASSEMBLY PROTEIN HOMOLOG TFAE-RELATED-RELATED"/>
    <property type="match status" value="1"/>
</dbReference>
<dbReference type="InterPro" id="IPR046454">
    <property type="entry name" value="GpA_endonuclease"/>
</dbReference>
<feature type="domain" description="Terminase large subunit GpA endonuclease" evidence="2">
    <location>
        <begin position="263"/>
        <end position="544"/>
    </location>
</feature>
<dbReference type="Gene3D" id="3.40.50.300">
    <property type="entry name" value="P-loop containing nucleotide triphosphate hydrolases"/>
    <property type="match status" value="1"/>
</dbReference>
<dbReference type="PANTHER" id="PTHR34413:SF2">
    <property type="entry name" value="PROPHAGE TAIL FIBER ASSEMBLY PROTEIN HOMOLOG TFAE-RELATED"/>
    <property type="match status" value="1"/>
</dbReference>
<evidence type="ECO:0000259" key="2">
    <source>
        <dbReference type="Pfam" id="PF20454"/>
    </source>
</evidence>
<dbReference type="InterPro" id="IPR051220">
    <property type="entry name" value="TFA_Chaperone"/>
</dbReference>
<reference evidence="3" key="1">
    <citation type="submission" date="2021-05" db="EMBL/GenBank/DDBJ databases">
        <title>Energy efficiency and biological interactions define the core microbiome of deep oligotrophic groundwater.</title>
        <authorList>
            <person name="Mehrshad M."/>
            <person name="Lopez-Fernandez M."/>
            <person name="Bell E."/>
            <person name="Bernier-Latmani R."/>
            <person name="Bertilsson S."/>
            <person name="Dopson M."/>
        </authorList>
    </citation>
    <scope>NUCLEOTIDE SEQUENCE</scope>
    <source>
        <strain evidence="3">Modern_marine.mb.64</strain>
    </source>
</reference>
<evidence type="ECO:0000313" key="3">
    <source>
        <dbReference type="EMBL" id="MBU2691878.1"/>
    </source>
</evidence>
<sequence>MSPESSASPGKWHTPAAPYLKDIMDAILEPDIEEVVVMGCAQFGKTEAILNTIGYFAENDPSPMMLVLPTLIMAEDFSKDRLDPMIRDTPVLSRIFGPVKSRDSGNTLLRKVFPCGQITLSGANSPSSLASRPKRIVIGDEVDRFPESVGDEGDPLGVMKVRADAFHNRKFLWTSTPTIRGFSRIEKLFNESDQRRFHVPCPHCGAFQTLKWCQIKYWKDSAGHPKKIRYICEHCETGIRESRKHWMLRNGRWEKDNPSSRSAGFHLNGLYSPWLKWEKIIIEHRSAAKKRDRERMKVWTNTRLGETWEDSGETVDNKTLFARREKYRAEVPAGALLLTAGVDTHDNRFEMQVDGFGVGEERWTIDYRIIWGDPSDRDTKDALDDALSRTYTSENGFPMRISAALIDALGHRTQAVYDFCKGKQYRTIFAAIGKAGEGRPIVTSPLKKRTGKNRRPVELVIVGVDEAKLLLKSRLELKEHGPAYWHFPLLKQFNEEYFRQLASEKLTTQYNRGFQKRVWVKTRTRNEAWDCSVLSLGALYVLDPDWAPILARMERKKESLKKPAGSFTEPQIRPRRRQNWLNSWRNM</sequence>
<organism evidence="3 4">
    <name type="scientific">Eiseniibacteriota bacterium</name>
    <dbReference type="NCBI Taxonomy" id="2212470"/>
    <lineage>
        <taxon>Bacteria</taxon>
        <taxon>Candidatus Eiseniibacteriota</taxon>
    </lineage>
</organism>
<dbReference type="GO" id="GO:0005524">
    <property type="term" value="F:ATP binding"/>
    <property type="evidence" value="ECO:0007669"/>
    <property type="project" value="InterPro"/>
</dbReference>
<feature type="domain" description="Phage terminase large subunit GpA ATPase" evidence="1">
    <location>
        <begin position="6"/>
        <end position="253"/>
    </location>
</feature>
<dbReference type="EMBL" id="JAHJDP010000077">
    <property type="protein sequence ID" value="MBU2691878.1"/>
    <property type="molecule type" value="Genomic_DNA"/>
</dbReference>
<protein>
    <submittedName>
        <fullName evidence="3">Phage terminase large subunit family protein</fullName>
    </submittedName>
</protein>
<accession>A0A948RVN7</accession>
<gene>
    <name evidence="3" type="ORF">KJ970_13235</name>
</gene>
<dbReference type="GO" id="GO:0016887">
    <property type="term" value="F:ATP hydrolysis activity"/>
    <property type="evidence" value="ECO:0007669"/>
    <property type="project" value="InterPro"/>
</dbReference>
<dbReference type="InterPro" id="IPR046453">
    <property type="entry name" value="GpA_ATPase"/>
</dbReference>
<evidence type="ECO:0000313" key="4">
    <source>
        <dbReference type="Proteomes" id="UP000777784"/>
    </source>
</evidence>